<dbReference type="Pfam" id="PF07654">
    <property type="entry name" value="C1-set"/>
    <property type="match status" value="4"/>
</dbReference>
<dbReference type="InterPro" id="IPR007110">
    <property type="entry name" value="Ig-like_dom"/>
</dbReference>
<dbReference type="SMART" id="SM00407">
    <property type="entry name" value="IGc1"/>
    <property type="match status" value="2"/>
</dbReference>
<proteinExistence type="predicted"/>
<dbReference type="InterPro" id="IPR003006">
    <property type="entry name" value="Ig/MHC_CS"/>
</dbReference>
<feature type="domain" description="Ig-like" evidence="2">
    <location>
        <begin position="14"/>
        <end position="90"/>
    </location>
</feature>
<dbReference type="PANTHER" id="PTHR23411">
    <property type="entry name" value="TAPASIN"/>
    <property type="match status" value="1"/>
</dbReference>
<dbReference type="Proteomes" id="UP000228934">
    <property type="component" value="Unassembled WGS sequence"/>
</dbReference>
<dbReference type="PROSITE" id="PS50835">
    <property type="entry name" value="IG_LIKE"/>
    <property type="match status" value="3"/>
</dbReference>
<keyword evidence="4" id="KW-1185">Reference proteome</keyword>
<reference evidence="4" key="1">
    <citation type="journal article" date="2017" name="Nat. Commun.">
        <title>The North American bullfrog draft genome provides insight into hormonal regulation of long noncoding RNA.</title>
        <authorList>
            <person name="Hammond S.A."/>
            <person name="Warren R.L."/>
            <person name="Vandervalk B.P."/>
            <person name="Kucuk E."/>
            <person name="Khan H."/>
            <person name="Gibb E.A."/>
            <person name="Pandoh P."/>
            <person name="Kirk H."/>
            <person name="Zhao Y."/>
            <person name="Jones M."/>
            <person name="Mungall A.J."/>
            <person name="Coope R."/>
            <person name="Pleasance S."/>
            <person name="Moore R.A."/>
            <person name="Holt R.A."/>
            <person name="Round J.M."/>
            <person name="Ohora S."/>
            <person name="Walle B.V."/>
            <person name="Veldhoen N."/>
            <person name="Helbing C.C."/>
            <person name="Birol I."/>
        </authorList>
    </citation>
    <scope>NUCLEOTIDE SEQUENCE [LARGE SCALE GENOMIC DNA]</scope>
</reference>
<feature type="domain" description="Ig-like" evidence="2">
    <location>
        <begin position="312"/>
        <end position="408"/>
    </location>
</feature>
<dbReference type="FunFam" id="2.60.40.10:FF:000463">
    <property type="entry name" value="Immunoglobulin heavy constant gamma 1"/>
    <property type="match status" value="1"/>
</dbReference>
<evidence type="ECO:0000313" key="3">
    <source>
        <dbReference type="EMBL" id="PIO23817.1"/>
    </source>
</evidence>
<organism evidence="3 4">
    <name type="scientific">Aquarana catesbeiana</name>
    <name type="common">American bullfrog</name>
    <name type="synonym">Rana catesbeiana</name>
    <dbReference type="NCBI Taxonomy" id="8400"/>
    <lineage>
        <taxon>Eukaryota</taxon>
        <taxon>Metazoa</taxon>
        <taxon>Chordata</taxon>
        <taxon>Craniata</taxon>
        <taxon>Vertebrata</taxon>
        <taxon>Euteleostomi</taxon>
        <taxon>Amphibia</taxon>
        <taxon>Batrachia</taxon>
        <taxon>Anura</taxon>
        <taxon>Neobatrachia</taxon>
        <taxon>Ranoidea</taxon>
        <taxon>Ranidae</taxon>
        <taxon>Aquarana</taxon>
    </lineage>
</organism>
<dbReference type="AlphaFoldDB" id="A0A2G9R7G9"/>
<keyword evidence="1" id="KW-0393">Immunoglobulin domain</keyword>
<dbReference type="SUPFAM" id="SSF48726">
    <property type="entry name" value="Immunoglobulin"/>
    <property type="match status" value="4"/>
</dbReference>
<evidence type="ECO:0000256" key="1">
    <source>
        <dbReference type="ARBA" id="ARBA00023319"/>
    </source>
</evidence>
<feature type="domain" description="Ig-like" evidence="2">
    <location>
        <begin position="97"/>
        <end position="193"/>
    </location>
</feature>
<name>A0A2G9R7G9_AQUCT</name>
<evidence type="ECO:0000259" key="2">
    <source>
        <dbReference type="PROSITE" id="PS50835"/>
    </source>
</evidence>
<dbReference type="InterPro" id="IPR036179">
    <property type="entry name" value="Ig-like_dom_sf"/>
</dbReference>
<evidence type="ECO:0000313" key="4">
    <source>
        <dbReference type="Proteomes" id="UP000228934"/>
    </source>
</evidence>
<dbReference type="EMBL" id="KV956775">
    <property type="protein sequence ID" value="PIO23817.1"/>
    <property type="molecule type" value="Genomic_DNA"/>
</dbReference>
<sequence>MLPCCNALSSLTEVTIGCLTTDYIPAPVDVTWNSGSITTGIKNFPDTLSNNGKYISCSLLTISASDWKSKTYTCNVNHMSSGQKVDKTIPGTPPHIPSLNVDILQKTCSGNTNDQVELNCQGSNLTSKDVKIKWFINEKERLLPQELIIVDRFPFYGYLSRVTISRAEWNNGIRVKCQVTDTATSKSNEATARKCSDISNCLGIEVIMVPPTIEDLYIQKYAPIACTAYNLKQPTGSAFLFSYTGAPVKVISQTEDPQLNLNGTYSVTSILTVTPETWQSNTEFTCIFSFPGLIAPIIRTISKKTETKLIRPSIAVFSPTPEDIAKDELCIITCVAYGFYPESIYMGWVDEENVEISKDQHVNSEPKRNNRNQSYSATSLLSIPCSEWNEGKHYGCVVGHEAIPQTLSMKNIDKQSGNPSTVNVSVVLSDTNLVCH</sequence>
<dbReference type="InterPro" id="IPR013783">
    <property type="entry name" value="Ig-like_fold"/>
</dbReference>
<accession>A0A2G9R7G9</accession>
<dbReference type="PROSITE" id="PS00290">
    <property type="entry name" value="IG_MHC"/>
    <property type="match status" value="2"/>
</dbReference>
<dbReference type="OrthoDB" id="8694217at2759"/>
<dbReference type="InterPro" id="IPR050380">
    <property type="entry name" value="Immune_Resp_Modulators"/>
</dbReference>
<gene>
    <name evidence="3" type="ORF">AB205_0214770</name>
</gene>
<protein>
    <recommendedName>
        <fullName evidence="2">Ig-like domain-containing protein</fullName>
    </recommendedName>
</protein>
<dbReference type="InterPro" id="IPR003597">
    <property type="entry name" value="Ig_C1-set"/>
</dbReference>
<dbReference type="Gene3D" id="2.60.40.10">
    <property type="entry name" value="Immunoglobulins"/>
    <property type="match status" value="4"/>
</dbReference>